<name>A0A372EHL7_9BURK</name>
<dbReference type="PANTHER" id="PTHR30024">
    <property type="entry name" value="ALIPHATIC SULFONATES-BINDING PROTEIN-RELATED"/>
    <property type="match status" value="1"/>
</dbReference>
<reference evidence="5 6" key="1">
    <citation type="submission" date="2018-08" db="EMBL/GenBank/DDBJ databases">
        <title>Hydrogenophaga sp. LA-38 isolated from sludge.</title>
        <authorList>
            <person name="Im W.-T."/>
        </authorList>
    </citation>
    <scope>NUCLEOTIDE SEQUENCE [LARGE SCALE GENOMIC DNA]</scope>
    <source>
        <strain evidence="5 6">LA-38</strain>
    </source>
</reference>
<evidence type="ECO:0000256" key="2">
    <source>
        <dbReference type="ARBA" id="ARBA00010742"/>
    </source>
</evidence>
<evidence type="ECO:0000256" key="3">
    <source>
        <dbReference type="ARBA" id="ARBA00022729"/>
    </source>
</evidence>
<evidence type="ECO:0000313" key="6">
    <source>
        <dbReference type="Proteomes" id="UP000261931"/>
    </source>
</evidence>
<accession>A0A372EHL7</accession>
<dbReference type="RefSeq" id="WP_116959870.1">
    <property type="nucleotide sequence ID" value="NZ_QVLS01000008.1"/>
</dbReference>
<organism evidence="5 6">
    <name type="scientific">Hydrogenophaga borbori</name>
    <dbReference type="NCBI Taxonomy" id="2294117"/>
    <lineage>
        <taxon>Bacteria</taxon>
        <taxon>Pseudomonadati</taxon>
        <taxon>Pseudomonadota</taxon>
        <taxon>Betaproteobacteria</taxon>
        <taxon>Burkholderiales</taxon>
        <taxon>Comamonadaceae</taxon>
        <taxon>Hydrogenophaga</taxon>
    </lineage>
</organism>
<evidence type="ECO:0000256" key="1">
    <source>
        <dbReference type="ARBA" id="ARBA00004418"/>
    </source>
</evidence>
<keyword evidence="6" id="KW-1185">Reference proteome</keyword>
<comment type="subcellular location">
    <subcellularLocation>
        <location evidence="1">Periplasm</location>
    </subcellularLocation>
</comment>
<dbReference type="GO" id="GO:0042597">
    <property type="term" value="C:periplasmic space"/>
    <property type="evidence" value="ECO:0007669"/>
    <property type="project" value="UniProtKB-SubCell"/>
</dbReference>
<proteinExistence type="inferred from homology"/>
<dbReference type="Gene3D" id="3.40.190.10">
    <property type="entry name" value="Periplasmic binding protein-like II"/>
    <property type="match status" value="2"/>
</dbReference>
<dbReference type="AlphaFoldDB" id="A0A372EHL7"/>
<comment type="similarity">
    <text evidence="2">Belongs to the bacterial solute-binding protein SsuA/TauA family.</text>
</comment>
<evidence type="ECO:0000313" key="5">
    <source>
        <dbReference type="EMBL" id="RFP77993.1"/>
    </source>
</evidence>
<dbReference type="PANTHER" id="PTHR30024:SF47">
    <property type="entry name" value="TAURINE-BINDING PERIPLASMIC PROTEIN"/>
    <property type="match status" value="1"/>
</dbReference>
<keyword evidence="3 4" id="KW-0732">Signal</keyword>
<dbReference type="Proteomes" id="UP000261931">
    <property type="component" value="Unassembled WGS sequence"/>
</dbReference>
<feature type="signal peptide" evidence="4">
    <location>
        <begin position="1"/>
        <end position="35"/>
    </location>
</feature>
<comment type="caution">
    <text evidence="5">The sequence shown here is derived from an EMBL/GenBank/DDBJ whole genome shotgun (WGS) entry which is preliminary data.</text>
</comment>
<gene>
    <name evidence="5" type="ORF">DY262_14725</name>
</gene>
<dbReference type="Pfam" id="PF13379">
    <property type="entry name" value="NMT1_2"/>
    <property type="match status" value="1"/>
</dbReference>
<feature type="chain" id="PRO_5017035599" evidence="4">
    <location>
        <begin position="36"/>
        <end position="346"/>
    </location>
</feature>
<dbReference type="EMBL" id="QVLS01000008">
    <property type="protein sequence ID" value="RFP77993.1"/>
    <property type="molecule type" value="Genomic_DNA"/>
</dbReference>
<dbReference type="SUPFAM" id="SSF53850">
    <property type="entry name" value="Periplasmic binding protein-like II"/>
    <property type="match status" value="1"/>
</dbReference>
<evidence type="ECO:0000256" key="4">
    <source>
        <dbReference type="SAM" id="SignalP"/>
    </source>
</evidence>
<sequence>MFRIPRPSPSSFWSRAVHATATLALGLGLVSPAAAQSTGAPVKVRYEEVVRSVLYAPAYVAISQGFFREAGLDVSIKTSQGTDKGMAALLSGSADIVLIGPEASVYVANSESPVKPKIFSGLTATDGFLLVAREKPAGAFAWDQLKGKAVMAFRPGSNPDVFLETAMRKNGLDPKKDLKLVNNIGPAARTGAWLAGQNDYGIFLEPEATMLEKTGKGVVVASVGRVVGPVDYTVFTATDVYLKQNPAVAQAWTNAIVKAQKHVASAPPADLAKQIAEYFPAMAQADLVAAIERYRGIGLWKTNPMVQRQAIDSLQDMLIDSGVLDKAKRVKYEQVVVTDFAAKAAP</sequence>
<protein>
    <submittedName>
        <fullName evidence="5">ABC transporter substrate-binding protein</fullName>
    </submittedName>
</protein>